<dbReference type="Gene3D" id="1.20.1560.10">
    <property type="entry name" value="ABC transporter type 1, transmembrane domain"/>
    <property type="match status" value="1"/>
</dbReference>
<dbReference type="AlphaFoldDB" id="A0AAC9NMG1"/>
<dbReference type="GO" id="GO:0005886">
    <property type="term" value="C:plasma membrane"/>
    <property type="evidence" value="ECO:0007669"/>
    <property type="project" value="UniProtKB-SubCell"/>
</dbReference>
<evidence type="ECO:0000259" key="11">
    <source>
        <dbReference type="PROSITE" id="PS50929"/>
    </source>
</evidence>
<dbReference type="CDD" id="cd03228">
    <property type="entry name" value="ABCC_MRP_Like"/>
    <property type="match status" value="1"/>
</dbReference>
<dbReference type="GeneID" id="71513020"/>
<dbReference type="PROSITE" id="PS50893">
    <property type="entry name" value="ABC_TRANSPORTER_2"/>
    <property type="match status" value="1"/>
</dbReference>
<reference evidence="12 13" key="1">
    <citation type="submission" date="2016-11" db="EMBL/GenBank/DDBJ databases">
        <title>Complete genome sequencing of Virgibacillus halodenitrificans PDB-F2.</title>
        <authorList>
            <person name="Sun Z."/>
            <person name="Zhou Y."/>
            <person name="Li H."/>
        </authorList>
    </citation>
    <scope>NUCLEOTIDE SEQUENCE [LARGE SCALE GENOMIC DNA]</scope>
    <source>
        <strain evidence="12 13">PDB-F2</strain>
    </source>
</reference>
<dbReference type="GO" id="GO:0005524">
    <property type="term" value="F:ATP binding"/>
    <property type="evidence" value="ECO:0007669"/>
    <property type="project" value="UniProtKB-KW"/>
</dbReference>
<dbReference type="NCBIfam" id="TIGR02868">
    <property type="entry name" value="CydC"/>
    <property type="match status" value="1"/>
</dbReference>
<dbReference type="PROSITE" id="PS00211">
    <property type="entry name" value="ABC_TRANSPORTER_1"/>
    <property type="match status" value="1"/>
</dbReference>
<dbReference type="PANTHER" id="PTHR24221:SF654">
    <property type="entry name" value="ATP-BINDING CASSETTE SUB-FAMILY B MEMBER 6"/>
    <property type="match status" value="1"/>
</dbReference>
<evidence type="ECO:0000256" key="5">
    <source>
        <dbReference type="ARBA" id="ARBA00022741"/>
    </source>
</evidence>
<dbReference type="PROSITE" id="PS50929">
    <property type="entry name" value="ABC_TM1F"/>
    <property type="match status" value="1"/>
</dbReference>
<dbReference type="CDD" id="cd18585">
    <property type="entry name" value="ABC_6TM_CydC"/>
    <property type="match status" value="1"/>
</dbReference>
<evidence type="ECO:0000256" key="9">
    <source>
        <dbReference type="SAM" id="Phobius"/>
    </source>
</evidence>
<evidence type="ECO:0000313" key="13">
    <source>
        <dbReference type="Proteomes" id="UP000182945"/>
    </source>
</evidence>
<evidence type="ECO:0000256" key="2">
    <source>
        <dbReference type="ARBA" id="ARBA00022448"/>
    </source>
</evidence>
<dbReference type="SMART" id="SM00382">
    <property type="entry name" value="AAA"/>
    <property type="match status" value="1"/>
</dbReference>
<dbReference type="GO" id="GO:0045454">
    <property type="term" value="P:cell redox homeostasis"/>
    <property type="evidence" value="ECO:0007669"/>
    <property type="project" value="InterPro"/>
</dbReference>
<dbReference type="InterPro" id="IPR011527">
    <property type="entry name" value="ABC1_TM_dom"/>
</dbReference>
<feature type="transmembrane region" description="Helical" evidence="9">
    <location>
        <begin position="156"/>
        <end position="179"/>
    </location>
</feature>
<dbReference type="SUPFAM" id="SSF52540">
    <property type="entry name" value="P-loop containing nucleoside triphosphate hydrolases"/>
    <property type="match status" value="1"/>
</dbReference>
<dbReference type="SUPFAM" id="SSF90123">
    <property type="entry name" value="ABC transporter transmembrane region"/>
    <property type="match status" value="1"/>
</dbReference>
<evidence type="ECO:0000256" key="1">
    <source>
        <dbReference type="ARBA" id="ARBA00004651"/>
    </source>
</evidence>
<feature type="transmembrane region" description="Helical" evidence="9">
    <location>
        <begin position="50"/>
        <end position="72"/>
    </location>
</feature>
<accession>A0AAC9NMG1</accession>
<dbReference type="GO" id="GO:0016887">
    <property type="term" value="F:ATP hydrolysis activity"/>
    <property type="evidence" value="ECO:0007669"/>
    <property type="project" value="InterPro"/>
</dbReference>
<dbReference type="KEGG" id="vhl:BME96_01335"/>
<feature type="domain" description="ABC transporter" evidence="10">
    <location>
        <begin position="337"/>
        <end position="566"/>
    </location>
</feature>
<dbReference type="Pfam" id="PF00664">
    <property type="entry name" value="ABC_membrane"/>
    <property type="match status" value="1"/>
</dbReference>
<dbReference type="PANTHER" id="PTHR24221">
    <property type="entry name" value="ATP-BINDING CASSETTE SUB-FAMILY B"/>
    <property type="match status" value="1"/>
</dbReference>
<dbReference type="GO" id="GO:0034040">
    <property type="term" value="F:ATPase-coupled lipid transmembrane transporter activity"/>
    <property type="evidence" value="ECO:0007669"/>
    <property type="project" value="TreeGrafter"/>
</dbReference>
<feature type="transmembrane region" description="Helical" evidence="9">
    <location>
        <begin position="273"/>
        <end position="300"/>
    </location>
</feature>
<dbReference type="Gene3D" id="3.40.50.300">
    <property type="entry name" value="P-loop containing nucleotide triphosphate hydrolases"/>
    <property type="match status" value="1"/>
</dbReference>
<dbReference type="EMBL" id="CP017962">
    <property type="protein sequence ID" value="APC50140.1"/>
    <property type="molecule type" value="Genomic_DNA"/>
</dbReference>
<name>A0AAC9NMG1_VIRHA</name>
<evidence type="ECO:0000256" key="6">
    <source>
        <dbReference type="ARBA" id="ARBA00022840"/>
    </source>
</evidence>
<keyword evidence="7 9" id="KW-1133">Transmembrane helix</keyword>
<dbReference type="InterPro" id="IPR003439">
    <property type="entry name" value="ABC_transporter-like_ATP-bd"/>
</dbReference>
<dbReference type="Proteomes" id="UP000182945">
    <property type="component" value="Chromosome"/>
</dbReference>
<keyword evidence="6" id="KW-0067">ATP-binding</keyword>
<dbReference type="GO" id="GO:0034775">
    <property type="term" value="P:glutathione transmembrane transport"/>
    <property type="evidence" value="ECO:0007669"/>
    <property type="project" value="InterPro"/>
</dbReference>
<evidence type="ECO:0000259" key="10">
    <source>
        <dbReference type="PROSITE" id="PS50893"/>
    </source>
</evidence>
<sequence>MNDLAIVTKLMFKEKRDIVLSIFFGFVAGLATVFLFAASGYLISKAALAAPIYALALLIASVKMLSFIRAFSKYGERYFSHRATFTVLSNLRVSFFEKLEPLAPGIFQKYRSGDLLSRIVGDVESLQNYFLRVFYPPIVLVLVFLCTILFTSFFSLFAAILLFVGLILTTFVIPGLFALKQRKIDSHVRTHRGSLSTEVAEFLHGFRDLKIYQKLQGKEEMLEKSSDLYIEQQEMENKAILFSQSVNIFVTLFITWSILAMGAYFIGMGELDGIFLAMLVMISITVFEDASPMAIFPIYFNDTKRAANRLFSVVSDTEKGQNNNDLQQMNLKEIPDIEMRDVQFAFPGDMRKTLDNISLHLPAGSKTAIVGASGSGKSTVMQLLLNIYAVDKGEICFDNIPLTQVEQESIWDKANVVLQSNHFFYGTIRDNLLLANITLADEALKAALEKVHLDSFDLDDPVYERGENLSGGEKQRLAIARALLKNKKLWFLDEPTSSIDAITEKKIYDHIFQQAKDDTLVLISHRLTGMENMDQIIVMDHGKIVESGTYEELMHMRGYFYEMKEIEKNLL</sequence>
<dbReference type="InterPro" id="IPR017871">
    <property type="entry name" value="ABC_transporter-like_CS"/>
</dbReference>
<dbReference type="InterPro" id="IPR014223">
    <property type="entry name" value="ABC_CydC/D"/>
</dbReference>
<dbReference type="InterPro" id="IPR039421">
    <property type="entry name" value="Type_1_exporter"/>
</dbReference>
<keyword evidence="3" id="KW-1003">Cell membrane</keyword>
<dbReference type="Pfam" id="PF00005">
    <property type="entry name" value="ABC_tran"/>
    <property type="match status" value="1"/>
</dbReference>
<feature type="transmembrane region" description="Helical" evidence="9">
    <location>
        <begin position="18"/>
        <end position="44"/>
    </location>
</feature>
<gene>
    <name evidence="12" type="ORF">BME96_01335</name>
</gene>
<evidence type="ECO:0000256" key="4">
    <source>
        <dbReference type="ARBA" id="ARBA00022692"/>
    </source>
</evidence>
<feature type="domain" description="ABC transmembrane type-1" evidence="11">
    <location>
        <begin position="19"/>
        <end position="288"/>
    </location>
</feature>
<keyword evidence="2" id="KW-0813">Transport</keyword>
<keyword evidence="8 9" id="KW-0472">Membrane</keyword>
<evidence type="ECO:0000256" key="8">
    <source>
        <dbReference type="ARBA" id="ARBA00023136"/>
    </source>
</evidence>
<organism evidence="12 13">
    <name type="scientific">Virgibacillus halodenitrificans</name>
    <name type="common">Bacillus halodenitrificans</name>
    <dbReference type="NCBI Taxonomy" id="1482"/>
    <lineage>
        <taxon>Bacteria</taxon>
        <taxon>Bacillati</taxon>
        <taxon>Bacillota</taxon>
        <taxon>Bacilli</taxon>
        <taxon>Bacillales</taxon>
        <taxon>Bacillaceae</taxon>
        <taxon>Virgibacillus</taxon>
    </lineage>
</organism>
<evidence type="ECO:0000256" key="7">
    <source>
        <dbReference type="ARBA" id="ARBA00022989"/>
    </source>
</evidence>
<feature type="transmembrane region" description="Helical" evidence="9">
    <location>
        <begin position="129"/>
        <end position="150"/>
    </location>
</feature>
<dbReference type="InterPro" id="IPR003593">
    <property type="entry name" value="AAA+_ATPase"/>
</dbReference>
<dbReference type="InterPro" id="IPR036640">
    <property type="entry name" value="ABC1_TM_sf"/>
</dbReference>
<evidence type="ECO:0000256" key="3">
    <source>
        <dbReference type="ARBA" id="ARBA00022475"/>
    </source>
</evidence>
<dbReference type="RefSeq" id="WP_071649927.1">
    <property type="nucleotide sequence ID" value="NZ_CP017962.1"/>
</dbReference>
<keyword evidence="4 9" id="KW-0812">Transmembrane</keyword>
<comment type="subcellular location">
    <subcellularLocation>
        <location evidence="1">Cell membrane</location>
        <topology evidence="1">Multi-pass membrane protein</topology>
    </subcellularLocation>
</comment>
<dbReference type="GO" id="GO:0140359">
    <property type="term" value="F:ABC-type transporter activity"/>
    <property type="evidence" value="ECO:0007669"/>
    <property type="project" value="InterPro"/>
</dbReference>
<feature type="transmembrane region" description="Helical" evidence="9">
    <location>
        <begin position="246"/>
        <end position="267"/>
    </location>
</feature>
<proteinExistence type="predicted"/>
<evidence type="ECO:0000313" key="12">
    <source>
        <dbReference type="EMBL" id="APC50140.1"/>
    </source>
</evidence>
<keyword evidence="5" id="KW-0547">Nucleotide-binding</keyword>
<dbReference type="FunFam" id="3.40.50.300:FF:000854">
    <property type="entry name" value="Multidrug ABC transporter ATP-binding protein"/>
    <property type="match status" value="1"/>
</dbReference>
<protein>
    <submittedName>
        <fullName evidence="12">Thiol reductant ABC exporter subunit CydC</fullName>
    </submittedName>
</protein>
<dbReference type="InterPro" id="IPR027417">
    <property type="entry name" value="P-loop_NTPase"/>
</dbReference>